<proteinExistence type="predicted"/>
<sequence length="62" mass="6662">MSNSVFARLATVSDYPKGLMNLCQCGQVILAPATIHNICTPAGDEYRGTCMHDVCISTRKAS</sequence>
<dbReference type="EMBL" id="LR796651">
    <property type="protein sequence ID" value="CAB4158004.1"/>
    <property type="molecule type" value="Genomic_DNA"/>
</dbReference>
<name>A0A6J5NS63_9CAUD</name>
<protein>
    <submittedName>
        <fullName evidence="1">Uncharacterized protein</fullName>
    </submittedName>
</protein>
<reference evidence="1" key="1">
    <citation type="submission" date="2020-04" db="EMBL/GenBank/DDBJ databases">
        <authorList>
            <person name="Chiriac C."/>
            <person name="Salcher M."/>
            <person name="Ghai R."/>
            <person name="Kavagutti S V."/>
        </authorList>
    </citation>
    <scope>NUCLEOTIDE SEQUENCE</scope>
</reference>
<accession>A0A6J5NS63</accession>
<organism evidence="1">
    <name type="scientific">uncultured Caudovirales phage</name>
    <dbReference type="NCBI Taxonomy" id="2100421"/>
    <lineage>
        <taxon>Viruses</taxon>
        <taxon>Duplodnaviria</taxon>
        <taxon>Heunggongvirae</taxon>
        <taxon>Uroviricota</taxon>
        <taxon>Caudoviricetes</taxon>
        <taxon>Peduoviridae</taxon>
        <taxon>Maltschvirus</taxon>
        <taxon>Maltschvirus maltsch</taxon>
    </lineage>
</organism>
<evidence type="ECO:0000313" key="1">
    <source>
        <dbReference type="EMBL" id="CAB4158004.1"/>
    </source>
</evidence>
<gene>
    <name evidence="1" type="ORF">UFOVP694_76</name>
</gene>